<feature type="transmembrane region" description="Helical" evidence="6">
    <location>
        <begin position="6"/>
        <end position="32"/>
    </location>
</feature>
<evidence type="ECO:0000256" key="2">
    <source>
        <dbReference type="ARBA" id="ARBA00022723"/>
    </source>
</evidence>
<proteinExistence type="predicted"/>
<keyword evidence="9" id="KW-1185">Reference proteome</keyword>
<evidence type="ECO:0000256" key="1">
    <source>
        <dbReference type="ARBA" id="ARBA00022714"/>
    </source>
</evidence>
<dbReference type="InterPro" id="IPR045131">
    <property type="entry name" value="CISD1/2"/>
</dbReference>
<name>A0A0C2NDY7_THEKT</name>
<dbReference type="PANTHER" id="PTHR13680">
    <property type="entry name" value="CDGSH IRON-SULFUR DOMAIN-CONTAINING PROTEIN 1"/>
    <property type="match status" value="1"/>
</dbReference>
<evidence type="ECO:0000256" key="4">
    <source>
        <dbReference type="ARBA" id="ARBA00023014"/>
    </source>
</evidence>
<keyword evidence="1" id="KW-0001">2Fe-2S</keyword>
<evidence type="ECO:0000313" key="8">
    <source>
        <dbReference type="EMBL" id="KII72202.1"/>
    </source>
</evidence>
<dbReference type="Pfam" id="PF09360">
    <property type="entry name" value="zf-CDGSH"/>
    <property type="match status" value="1"/>
</dbReference>
<evidence type="ECO:0000256" key="6">
    <source>
        <dbReference type="SAM" id="Phobius"/>
    </source>
</evidence>
<keyword evidence="6" id="KW-0472">Membrane</keyword>
<dbReference type="Proteomes" id="UP000031668">
    <property type="component" value="Unassembled WGS sequence"/>
</dbReference>
<evidence type="ECO:0000256" key="3">
    <source>
        <dbReference type="ARBA" id="ARBA00023004"/>
    </source>
</evidence>
<dbReference type="AlphaFoldDB" id="A0A0C2NDY7"/>
<dbReference type="GO" id="GO:0005741">
    <property type="term" value="C:mitochondrial outer membrane"/>
    <property type="evidence" value="ECO:0007669"/>
    <property type="project" value="TreeGrafter"/>
</dbReference>
<dbReference type="PANTHER" id="PTHR13680:SF5">
    <property type="entry name" value="CDGSH IRON-SULFUR DOMAIN-CONTAINING PROTEIN 1"/>
    <property type="match status" value="1"/>
</dbReference>
<dbReference type="OMA" id="SWVEWIA"/>
<dbReference type="GO" id="GO:0051537">
    <property type="term" value="F:2 iron, 2 sulfur cluster binding"/>
    <property type="evidence" value="ECO:0007669"/>
    <property type="project" value="UniProtKB-KW"/>
</dbReference>
<reference evidence="8 9" key="1">
    <citation type="journal article" date="2014" name="Genome Biol. Evol.">
        <title>The genome of the myxosporean Thelohanellus kitauei shows adaptations to nutrient acquisition within its fish host.</title>
        <authorList>
            <person name="Yang Y."/>
            <person name="Xiong J."/>
            <person name="Zhou Z."/>
            <person name="Huo F."/>
            <person name="Miao W."/>
            <person name="Ran C."/>
            <person name="Liu Y."/>
            <person name="Zhang J."/>
            <person name="Feng J."/>
            <person name="Wang M."/>
            <person name="Wang M."/>
            <person name="Wang L."/>
            <person name="Yao B."/>
        </authorList>
    </citation>
    <scope>NUCLEOTIDE SEQUENCE [LARGE SCALE GENOMIC DNA]</scope>
    <source>
        <strain evidence="8">Wuqing</strain>
    </source>
</reference>
<sequence length="110" mass="12363">MSSNQISYPLIIGSAAIGFTIGFAAMHLISWLDWCPSACKRKCKRSPCQLNQKIRLNEEKVVDTVKVKDLEDQAVFCRCFQSNNFPYCDGSHNDYNAMTGDNLGPLIIEK</sequence>
<dbReference type="SMART" id="SM00704">
    <property type="entry name" value="ZnF_CDGSH"/>
    <property type="match status" value="1"/>
</dbReference>
<dbReference type="Gene3D" id="3.40.5.90">
    <property type="entry name" value="CDGSH iron-sulfur domain, mitoNEET-type"/>
    <property type="match status" value="1"/>
</dbReference>
<keyword evidence="4" id="KW-0411">Iron-sulfur</keyword>
<comment type="cofactor">
    <cofactor evidence="5">
        <name>[2Fe-2S] cluster</name>
        <dbReference type="ChEBI" id="CHEBI:190135"/>
    </cofactor>
</comment>
<dbReference type="InterPro" id="IPR018967">
    <property type="entry name" value="FeS-contain_CDGSH-typ"/>
</dbReference>
<evidence type="ECO:0000256" key="5">
    <source>
        <dbReference type="ARBA" id="ARBA00034078"/>
    </source>
</evidence>
<keyword evidence="3" id="KW-0408">Iron</keyword>
<feature type="domain" description="Iron-binding zinc finger CDGSH type" evidence="7">
    <location>
        <begin position="60"/>
        <end position="98"/>
    </location>
</feature>
<evidence type="ECO:0000313" key="9">
    <source>
        <dbReference type="Proteomes" id="UP000031668"/>
    </source>
</evidence>
<dbReference type="InterPro" id="IPR042216">
    <property type="entry name" value="MitoNEET_CISD"/>
</dbReference>
<dbReference type="OrthoDB" id="449252at2759"/>
<protein>
    <submittedName>
        <fullName evidence="8">CDGSH iron-sulfur domain-containing protein 2</fullName>
    </submittedName>
</protein>
<accession>A0A0C2NDY7</accession>
<comment type="caution">
    <text evidence="8">The sequence shown here is derived from an EMBL/GenBank/DDBJ whole genome shotgun (WGS) entry which is preliminary data.</text>
</comment>
<gene>
    <name evidence="8" type="ORF">RF11_03738</name>
</gene>
<keyword evidence="6" id="KW-0812">Transmembrane</keyword>
<evidence type="ECO:0000259" key="7">
    <source>
        <dbReference type="SMART" id="SM00704"/>
    </source>
</evidence>
<dbReference type="GO" id="GO:0010506">
    <property type="term" value="P:regulation of autophagy"/>
    <property type="evidence" value="ECO:0007669"/>
    <property type="project" value="InterPro"/>
</dbReference>
<keyword evidence="2" id="KW-0479">Metal-binding</keyword>
<keyword evidence="6" id="KW-1133">Transmembrane helix</keyword>
<dbReference type="EMBL" id="JWZT01001318">
    <property type="protein sequence ID" value="KII72202.1"/>
    <property type="molecule type" value="Genomic_DNA"/>
</dbReference>
<organism evidence="8 9">
    <name type="scientific">Thelohanellus kitauei</name>
    <name type="common">Myxosporean</name>
    <dbReference type="NCBI Taxonomy" id="669202"/>
    <lineage>
        <taxon>Eukaryota</taxon>
        <taxon>Metazoa</taxon>
        <taxon>Cnidaria</taxon>
        <taxon>Myxozoa</taxon>
        <taxon>Myxosporea</taxon>
        <taxon>Bivalvulida</taxon>
        <taxon>Platysporina</taxon>
        <taxon>Myxobolidae</taxon>
        <taxon>Thelohanellus</taxon>
    </lineage>
</organism>
<dbReference type="GO" id="GO:0046872">
    <property type="term" value="F:metal ion binding"/>
    <property type="evidence" value="ECO:0007669"/>
    <property type="project" value="UniProtKB-KW"/>
</dbReference>